<dbReference type="VEuPathDB" id="CryptoDB:CPATCC_0021410"/>
<dbReference type="GO" id="GO:0006891">
    <property type="term" value="P:intra-Golgi vesicle-mediated transport"/>
    <property type="evidence" value="ECO:0007669"/>
    <property type="project" value="TreeGrafter"/>
</dbReference>
<evidence type="ECO:0000256" key="3">
    <source>
        <dbReference type="ARBA" id="ARBA00008827"/>
    </source>
</evidence>
<protein>
    <recommendedName>
        <fullName evidence="13">Coatomer epsilon subunit</fullName>
    </recommendedName>
</protein>
<dbReference type="Pfam" id="PF04733">
    <property type="entry name" value="Coatomer_E"/>
    <property type="match status" value="1"/>
</dbReference>
<evidence type="ECO:0000313" key="12">
    <source>
        <dbReference type="Proteomes" id="UP000593906"/>
    </source>
</evidence>
<comment type="similarity">
    <text evidence="3">Belongs to the COPE family.</text>
</comment>
<dbReference type="GO" id="GO:0000139">
    <property type="term" value="C:Golgi membrane"/>
    <property type="evidence" value="ECO:0007669"/>
    <property type="project" value="UniProtKB-SubCell"/>
</dbReference>
<dbReference type="PANTHER" id="PTHR10805">
    <property type="entry name" value="COATOMER SUBUNIT EPSILON"/>
    <property type="match status" value="1"/>
</dbReference>
<proteinExistence type="inferred from homology"/>
<dbReference type="SUPFAM" id="SSF48452">
    <property type="entry name" value="TPR-like"/>
    <property type="match status" value="1"/>
</dbReference>
<dbReference type="GO" id="GO:0006890">
    <property type="term" value="P:retrograde vesicle-mediated transport, Golgi to endoplasmic reticulum"/>
    <property type="evidence" value="ECO:0007669"/>
    <property type="project" value="InterPro"/>
</dbReference>
<dbReference type="GO" id="GO:0030126">
    <property type="term" value="C:COPI vesicle coat"/>
    <property type="evidence" value="ECO:0007669"/>
    <property type="project" value="TreeGrafter"/>
</dbReference>
<dbReference type="InterPro" id="IPR011990">
    <property type="entry name" value="TPR-like_helical_dom_sf"/>
</dbReference>
<evidence type="ECO:0000256" key="7">
    <source>
        <dbReference type="ARBA" id="ARBA00022927"/>
    </source>
</evidence>
<evidence type="ECO:0000256" key="6">
    <source>
        <dbReference type="ARBA" id="ARBA00022892"/>
    </source>
</evidence>
<dbReference type="GO" id="GO:0015031">
    <property type="term" value="P:protein transport"/>
    <property type="evidence" value="ECO:0007669"/>
    <property type="project" value="UniProtKB-KW"/>
</dbReference>
<dbReference type="InterPro" id="IPR006822">
    <property type="entry name" value="Coatomer_esu"/>
</dbReference>
<keyword evidence="4" id="KW-0813">Transport</keyword>
<evidence type="ECO:0000256" key="8">
    <source>
        <dbReference type="ARBA" id="ARBA00023034"/>
    </source>
</evidence>
<evidence type="ECO:0000256" key="4">
    <source>
        <dbReference type="ARBA" id="ARBA00022448"/>
    </source>
</evidence>
<name>A0A7S7RG91_CRYPV</name>
<organism evidence="11 12">
    <name type="scientific">Cryptosporidium parvum</name>
    <dbReference type="NCBI Taxonomy" id="5807"/>
    <lineage>
        <taxon>Eukaryota</taxon>
        <taxon>Sar</taxon>
        <taxon>Alveolata</taxon>
        <taxon>Apicomplexa</taxon>
        <taxon>Conoidasida</taxon>
        <taxon>Coccidia</taxon>
        <taxon>Eucoccidiorida</taxon>
        <taxon>Eimeriorina</taxon>
        <taxon>Cryptosporidiidae</taxon>
        <taxon>Cryptosporidium</taxon>
    </lineage>
</organism>
<evidence type="ECO:0000313" key="11">
    <source>
        <dbReference type="EMBL" id="QOY42310.1"/>
    </source>
</evidence>
<keyword evidence="9" id="KW-0472">Membrane</keyword>
<keyword evidence="5" id="KW-0963">Cytoplasm</keyword>
<evidence type="ECO:0000256" key="10">
    <source>
        <dbReference type="ARBA" id="ARBA00023329"/>
    </source>
</evidence>
<gene>
    <name evidence="11" type="ORF">CPATCC_001942</name>
</gene>
<dbReference type="Proteomes" id="UP000593906">
    <property type="component" value="Chromosome 4"/>
</dbReference>
<dbReference type="AlphaFoldDB" id="A0A7S7RG91"/>
<reference evidence="11 12" key="1">
    <citation type="submission" date="2019-09" db="EMBL/GenBank/DDBJ databases">
        <title>Consistent, comparative and evidence-based genome assembly and annotation for Cryptosporidium parvum, C. hominis and C. tyzzeri.</title>
        <authorList>
            <person name="Baptista R.P."/>
            <person name="Li Y."/>
            <person name="Sateriale A."/>
            <person name="Ansell B."/>
            <person name="Jex A."/>
            <person name="Sanders M."/>
            <person name="Brooks K."/>
            <person name="Tracey A."/>
            <person name="Berriman M."/>
            <person name="Striepen B."/>
            <person name="Cotton J.A."/>
            <person name="Kissinger J.C."/>
        </authorList>
    </citation>
    <scope>NUCLEOTIDE SEQUENCE [LARGE SCALE GENOMIC DNA]</scope>
    <source>
        <strain evidence="11 12">IOWA-ATCC</strain>
    </source>
</reference>
<evidence type="ECO:0000256" key="2">
    <source>
        <dbReference type="ARBA" id="ARBA00004347"/>
    </source>
</evidence>
<dbReference type="GO" id="GO:0005198">
    <property type="term" value="F:structural molecule activity"/>
    <property type="evidence" value="ECO:0007669"/>
    <property type="project" value="InterPro"/>
</dbReference>
<dbReference type="GO" id="GO:0006888">
    <property type="term" value="P:endoplasmic reticulum to Golgi vesicle-mediated transport"/>
    <property type="evidence" value="ECO:0007669"/>
    <property type="project" value="TreeGrafter"/>
</dbReference>
<evidence type="ECO:0008006" key="13">
    <source>
        <dbReference type="Google" id="ProtNLM"/>
    </source>
</evidence>
<comment type="subcellular location">
    <subcellularLocation>
        <location evidence="2">Cytoplasmic vesicle</location>
        <location evidence="2">COPI-coated vesicle membrane</location>
        <topology evidence="2">Peripheral membrane protein</topology>
        <orientation evidence="2">Cytoplasmic side</orientation>
    </subcellularLocation>
    <subcellularLocation>
        <location evidence="1">Golgi apparatus membrane</location>
        <topology evidence="1">Peripheral membrane protein</topology>
        <orientation evidence="1">Cytoplasmic side</orientation>
    </subcellularLocation>
</comment>
<keyword evidence="7" id="KW-0653">Protein transport</keyword>
<dbReference type="EMBL" id="CP044419">
    <property type="protein sequence ID" value="QOY42310.1"/>
    <property type="molecule type" value="Genomic_DNA"/>
</dbReference>
<accession>A0A7S7RG91</accession>
<evidence type="ECO:0000256" key="5">
    <source>
        <dbReference type="ARBA" id="ARBA00022490"/>
    </source>
</evidence>
<sequence>MKMSLYSEEINEIENCMNSGYYEKVLMLIKEAEHIRSQDFDVDVLLELIQFRCKIHLNQIEKDSIGSYYSESISNQKFGIAAVCLFTIFNLPETTDERRYELINEMMQLYVHNNNKIVMIDVILLLMNLYMNDFKSALSITECAPPSLKIIQVFVFCIMNRYDLAQSLFDDLIENYDTYTCELENYHSLSNFKESSLVRTALAWLQCLKGEYNSSFITYANMQTDFGENSSFRLPSKARDSQSIIILNGISVIHMQRQHWNDAYELLLNAYKIDPKCQVTLSNLITCSYFLNLKDEPEKYLNELSSVNCNHYKIACVEAIDKSFNAFN</sequence>
<keyword evidence="8" id="KW-0333">Golgi apparatus</keyword>
<evidence type="ECO:0000256" key="9">
    <source>
        <dbReference type="ARBA" id="ARBA00023136"/>
    </source>
</evidence>
<dbReference type="Gene3D" id="1.25.40.10">
    <property type="entry name" value="Tetratricopeptide repeat domain"/>
    <property type="match status" value="1"/>
</dbReference>
<evidence type="ECO:0000256" key="1">
    <source>
        <dbReference type="ARBA" id="ARBA00004255"/>
    </source>
</evidence>
<keyword evidence="6" id="KW-0931">ER-Golgi transport</keyword>
<keyword evidence="10" id="KW-0968">Cytoplasmic vesicle</keyword>
<dbReference type="PANTHER" id="PTHR10805:SF0">
    <property type="entry name" value="COATOMER SUBUNIT EPSILON"/>
    <property type="match status" value="1"/>
</dbReference>